<reference evidence="2" key="1">
    <citation type="journal article" date="2004" name="Science">
        <title>Reverse methanogenesis: testing the hypothesis with environmental genomics.</title>
        <authorList>
            <person name="Hallam S.J."/>
            <person name="Putnam N."/>
            <person name="Preston C.M."/>
            <person name="Detter J.C."/>
            <person name="Rokhsar D."/>
            <person name="Richardson P.M."/>
            <person name="DeLong E.F."/>
        </authorList>
    </citation>
    <scope>NUCLEOTIDE SEQUENCE</scope>
</reference>
<gene>
    <name evidence="2" type="ORF">GZ35B7_4</name>
</gene>
<reference evidence="2" key="2">
    <citation type="submission" date="2004-08" db="EMBL/GenBank/DDBJ databases">
        <authorList>
            <person name="Putnam N."/>
            <person name="Detter J.C."/>
            <person name="Richardson P.M."/>
            <person name="Rokhsar D."/>
        </authorList>
    </citation>
    <scope>NUCLEOTIDE SEQUENCE</scope>
</reference>
<accession>Q649F6</accession>
<name>Q649F6_UNCAG</name>
<sequence>MAPRSSAKLGNRGESIPNPNIAANIEKNKVNNARFSISLHQRLHYIKILVNPWGISFL</sequence>
<evidence type="ECO:0000313" key="2">
    <source>
        <dbReference type="EMBL" id="AAU83971.1"/>
    </source>
</evidence>
<feature type="region of interest" description="Disordered" evidence="1">
    <location>
        <begin position="1"/>
        <end position="20"/>
    </location>
</feature>
<dbReference type="AlphaFoldDB" id="Q649F6"/>
<organism evidence="2">
    <name type="scientific">Uncultured archaeon GZfos26G2</name>
    <dbReference type="NCBI Taxonomy" id="3386331"/>
    <lineage>
        <taxon>Archaea</taxon>
        <taxon>Methanobacteriati</taxon>
        <taxon>Methanobacteriota</taxon>
        <taxon>Stenosarchaea group</taxon>
        <taxon>Methanomicrobia</taxon>
        <taxon>Candidatus Methanophagales</taxon>
        <taxon>Candidatus Methanophagaceae</taxon>
        <taxon>Candidatus Methanophaga</taxon>
    </lineage>
</organism>
<protein>
    <submittedName>
        <fullName evidence="2">Uncharacterized protein</fullName>
    </submittedName>
</protein>
<evidence type="ECO:0000256" key="1">
    <source>
        <dbReference type="SAM" id="MobiDB-lite"/>
    </source>
</evidence>
<dbReference type="EMBL" id="AY714864">
    <property type="protein sequence ID" value="AAU83971.1"/>
    <property type="molecule type" value="Genomic_DNA"/>
</dbReference>
<proteinExistence type="predicted"/>